<dbReference type="EMBL" id="GBRH01234693">
    <property type="protein sequence ID" value="JAD63202.1"/>
    <property type="molecule type" value="Transcribed_RNA"/>
</dbReference>
<organism evidence="1">
    <name type="scientific">Arundo donax</name>
    <name type="common">Giant reed</name>
    <name type="synonym">Donax arundinaceus</name>
    <dbReference type="NCBI Taxonomy" id="35708"/>
    <lineage>
        <taxon>Eukaryota</taxon>
        <taxon>Viridiplantae</taxon>
        <taxon>Streptophyta</taxon>
        <taxon>Embryophyta</taxon>
        <taxon>Tracheophyta</taxon>
        <taxon>Spermatophyta</taxon>
        <taxon>Magnoliopsida</taxon>
        <taxon>Liliopsida</taxon>
        <taxon>Poales</taxon>
        <taxon>Poaceae</taxon>
        <taxon>PACMAD clade</taxon>
        <taxon>Arundinoideae</taxon>
        <taxon>Arundineae</taxon>
        <taxon>Arundo</taxon>
    </lineage>
</organism>
<accession>A0A0A9BVB1</accession>
<name>A0A0A9BVB1_ARUDO</name>
<protein>
    <submittedName>
        <fullName evidence="1">Uncharacterized protein</fullName>
    </submittedName>
</protein>
<dbReference type="AlphaFoldDB" id="A0A0A9BVB1"/>
<evidence type="ECO:0000313" key="1">
    <source>
        <dbReference type="EMBL" id="JAD63202.1"/>
    </source>
</evidence>
<reference evidence="1" key="2">
    <citation type="journal article" date="2015" name="Data Brief">
        <title>Shoot transcriptome of the giant reed, Arundo donax.</title>
        <authorList>
            <person name="Barrero R.A."/>
            <person name="Guerrero F.D."/>
            <person name="Moolhuijzen P."/>
            <person name="Goolsby J.A."/>
            <person name="Tidwell J."/>
            <person name="Bellgard S.E."/>
            <person name="Bellgard M.I."/>
        </authorList>
    </citation>
    <scope>NUCLEOTIDE SEQUENCE</scope>
    <source>
        <tissue evidence="1">Shoot tissue taken approximately 20 cm above the soil surface</tissue>
    </source>
</reference>
<proteinExistence type="predicted"/>
<reference evidence="1" key="1">
    <citation type="submission" date="2014-09" db="EMBL/GenBank/DDBJ databases">
        <authorList>
            <person name="Magalhaes I.L.F."/>
            <person name="Oliveira U."/>
            <person name="Santos F.R."/>
            <person name="Vidigal T.H.D.A."/>
            <person name="Brescovit A.D."/>
            <person name="Santos A.J."/>
        </authorList>
    </citation>
    <scope>NUCLEOTIDE SEQUENCE</scope>
    <source>
        <tissue evidence="1">Shoot tissue taken approximately 20 cm above the soil surface</tissue>
    </source>
</reference>
<sequence length="83" mass="8987">MKLACHCRSQQHGVLQLALPNSQSAFCSFLGAFYVTCRGLFDLAGVAVMEAWLMILAVPMPIYQVCLGVEVVLQITAPVCSLL</sequence>